<dbReference type="EMBL" id="VCLA01000164">
    <property type="protein sequence ID" value="MQT03167.1"/>
    <property type="molecule type" value="Genomic_DNA"/>
</dbReference>
<gene>
    <name evidence="1" type="ORF">FF041_24145</name>
</gene>
<dbReference type="Proteomes" id="UP000419138">
    <property type="component" value="Unassembled WGS sequence"/>
</dbReference>
<protein>
    <submittedName>
        <fullName evidence="1">Uncharacterized protein</fullName>
    </submittedName>
</protein>
<name>A0A646KM98_STRJU</name>
<keyword evidence="2" id="KW-1185">Reference proteome</keyword>
<evidence type="ECO:0000313" key="2">
    <source>
        <dbReference type="Proteomes" id="UP000419138"/>
    </source>
</evidence>
<evidence type="ECO:0000313" key="1">
    <source>
        <dbReference type="EMBL" id="MQT03167.1"/>
    </source>
</evidence>
<organism evidence="1 2">
    <name type="scientific">Streptomyces jumonjinensis</name>
    <dbReference type="NCBI Taxonomy" id="1945"/>
    <lineage>
        <taxon>Bacteria</taxon>
        <taxon>Bacillati</taxon>
        <taxon>Actinomycetota</taxon>
        <taxon>Actinomycetes</taxon>
        <taxon>Kitasatosporales</taxon>
        <taxon>Streptomycetaceae</taxon>
        <taxon>Streptomyces</taxon>
    </lineage>
</organism>
<accession>A0A646KM98</accession>
<proteinExistence type="predicted"/>
<sequence length="88" mass="9177">MVEDETRAELARLGVEETAPGLTALAVKLAEAIDGADAPTAIAVAARELRATMQELRRLAPVDAEGDTVDDIAAARARRRAAAREAPG</sequence>
<comment type="caution">
    <text evidence="1">The sequence shown here is derived from an EMBL/GenBank/DDBJ whole genome shotgun (WGS) entry which is preliminary data.</text>
</comment>
<reference evidence="1 2" key="1">
    <citation type="submission" date="2019-05" db="EMBL/GenBank/DDBJ databases">
        <title>Comparative genomics and metabolomics analyses of clavulanic acid producing Streptomyces species provides insight into specialized metabolism and evolution of beta-lactam biosynthetic gene clusters.</title>
        <authorList>
            <person name="Moore M.A."/>
            <person name="Cruz-Morales P."/>
            <person name="Barona Gomez F."/>
            <person name="Kapil T."/>
        </authorList>
    </citation>
    <scope>NUCLEOTIDE SEQUENCE [LARGE SCALE GENOMIC DNA]</scope>
    <source>
        <strain evidence="1 2">NRRL 5741</strain>
    </source>
</reference>
<dbReference type="AlphaFoldDB" id="A0A646KM98"/>
<dbReference type="RefSeq" id="WP_323392533.1">
    <property type="nucleotide sequence ID" value="NZ_VCLA01000164.1"/>
</dbReference>